<evidence type="ECO:0000313" key="3">
    <source>
        <dbReference type="Proteomes" id="UP001172159"/>
    </source>
</evidence>
<dbReference type="Proteomes" id="UP001172159">
    <property type="component" value="Unassembled WGS sequence"/>
</dbReference>
<dbReference type="PANTHER" id="PTHR36142">
    <property type="entry name" value="METALLO-HYDROLASE/OXIDOREDUCTASE SUPERFAMILY PROTEIN"/>
    <property type="match status" value="1"/>
</dbReference>
<feature type="compositionally biased region" description="Basic and acidic residues" evidence="1">
    <location>
        <begin position="395"/>
        <end position="406"/>
    </location>
</feature>
<protein>
    <submittedName>
        <fullName evidence="2">Uncharacterized protein</fullName>
    </submittedName>
</protein>
<feature type="compositionally biased region" description="Basic and acidic residues" evidence="1">
    <location>
        <begin position="368"/>
        <end position="383"/>
    </location>
</feature>
<evidence type="ECO:0000256" key="1">
    <source>
        <dbReference type="SAM" id="MobiDB-lite"/>
    </source>
</evidence>
<keyword evidence="3" id="KW-1185">Reference proteome</keyword>
<dbReference type="PANTHER" id="PTHR36142:SF5">
    <property type="entry name" value="METALLO-BETA-LACTAMASE DOMAIN-CONTAINING PROTEIN"/>
    <property type="match status" value="1"/>
</dbReference>
<dbReference type="Gene3D" id="3.60.15.10">
    <property type="entry name" value="Ribonuclease Z/Hydroxyacylglutathione hydrolase-like"/>
    <property type="match status" value="1"/>
</dbReference>
<feature type="region of interest" description="Disordered" evidence="1">
    <location>
        <begin position="362"/>
        <end position="422"/>
    </location>
</feature>
<accession>A0AA40EF70</accession>
<organism evidence="2 3">
    <name type="scientific">Apiosordaria backusii</name>
    <dbReference type="NCBI Taxonomy" id="314023"/>
    <lineage>
        <taxon>Eukaryota</taxon>
        <taxon>Fungi</taxon>
        <taxon>Dikarya</taxon>
        <taxon>Ascomycota</taxon>
        <taxon>Pezizomycotina</taxon>
        <taxon>Sordariomycetes</taxon>
        <taxon>Sordariomycetidae</taxon>
        <taxon>Sordariales</taxon>
        <taxon>Lasiosphaeriaceae</taxon>
        <taxon>Apiosordaria</taxon>
    </lineage>
</organism>
<reference evidence="2" key="1">
    <citation type="submission" date="2023-06" db="EMBL/GenBank/DDBJ databases">
        <title>Genome-scale phylogeny and comparative genomics of the fungal order Sordariales.</title>
        <authorList>
            <consortium name="Lawrence Berkeley National Laboratory"/>
            <person name="Hensen N."/>
            <person name="Bonometti L."/>
            <person name="Westerberg I."/>
            <person name="Brannstrom I.O."/>
            <person name="Guillou S."/>
            <person name="Cros-Aarteil S."/>
            <person name="Calhoun S."/>
            <person name="Haridas S."/>
            <person name="Kuo A."/>
            <person name="Mondo S."/>
            <person name="Pangilinan J."/>
            <person name="Riley R."/>
            <person name="Labutti K."/>
            <person name="Andreopoulos B."/>
            <person name="Lipzen A."/>
            <person name="Chen C."/>
            <person name="Yanf M."/>
            <person name="Daum C."/>
            <person name="Ng V."/>
            <person name="Clum A."/>
            <person name="Steindorff A."/>
            <person name="Ohm R."/>
            <person name="Martin F."/>
            <person name="Silar P."/>
            <person name="Natvig D."/>
            <person name="Lalanne C."/>
            <person name="Gautier V."/>
            <person name="Ament-Velasquez S.L."/>
            <person name="Kruys A."/>
            <person name="Hutchinson M.I."/>
            <person name="Powell A.J."/>
            <person name="Barry K."/>
            <person name="Miller A.N."/>
            <person name="Grigoriev I.V."/>
            <person name="Debuchy R."/>
            <person name="Gladieux P."/>
            <person name="Thoren M.H."/>
            <person name="Johannesson H."/>
        </authorList>
    </citation>
    <scope>NUCLEOTIDE SEQUENCE</scope>
    <source>
        <strain evidence="2">CBS 540.89</strain>
    </source>
</reference>
<sequence length="467" mass="52278">MAVTIQHLNSDATFLFTFEPRSYQHSQAVPSKSPKPFRILLDPWITGPAKFIHPKLAKATHRQPPCILSLLELAEPDLIIISHHSSKHCNEATLRQLPAIGTKTIILTTTPSARKIKSWKYFEKSRVRILPKWEPPESGDPKTPNIFRFTVPSTPPGEPGEVTVTFIPQKHDLFGLRYAVGITYRPPSPQLYQLPLLPKLRSKSQSSLRSTRSAAPSPQQQQHSSPPPDDRPISILYAPHSISYSAIHSYVTSHLVSEAALPLTVLLHPFNTHHEVPFSKPRDTVPSSGVEIATKLAAKVWISAHDGDLVHRGFTSKFFTRIQRNPHSEDHIRNFLAQAENGANKTTVVDLESGEKTIIESTTSKNGTVDEREPRRNEQERQQIENNSTLDEECESCRKGASKVEEDQSQNLPKVGLSDSGKGQVQAEMLMGSWERCNWRSNLELFLKKEEGGQGGSLTKQRSLFDS</sequence>
<dbReference type="AlphaFoldDB" id="A0AA40EF70"/>
<dbReference type="EMBL" id="JAUKTV010000005">
    <property type="protein sequence ID" value="KAK0737645.1"/>
    <property type="molecule type" value="Genomic_DNA"/>
</dbReference>
<feature type="compositionally biased region" description="Low complexity" evidence="1">
    <location>
        <begin position="203"/>
        <end position="224"/>
    </location>
</feature>
<feature type="region of interest" description="Disordered" evidence="1">
    <location>
        <begin position="203"/>
        <end position="232"/>
    </location>
</feature>
<dbReference type="InterPro" id="IPR036866">
    <property type="entry name" value="RibonucZ/Hydroxyglut_hydro"/>
</dbReference>
<comment type="caution">
    <text evidence="2">The sequence shown here is derived from an EMBL/GenBank/DDBJ whole genome shotgun (WGS) entry which is preliminary data.</text>
</comment>
<gene>
    <name evidence="2" type="ORF">B0T21DRAFT_392722</name>
</gene>
<name>A0AA40EF70_9PEZI</name>
<proteinExistence type="predicted"/>
<evidence type="ECO:0000313" key="2">
    <source>
        <dbReference type="EMBL" id="KAK0737645.1"/>
    </source>
</evidence>